<reference evidence="9" key="1">
    <citation type="journal article" date="2019" name="Int. J. Syst. Evol. Microbiol.">
        <title>The Global Catalogue of Microorganisms (GCM) 10K type strain sequencing project: providing services to taxonomists for standard genome sequencing and annotation.</title>
        <authorList>
            <consortium name="The Broad Institute Genomics Platform"/>
            <consortium name="The Broad Institute Genome Sequencing Center for Infectious Disease"/>
            <person name="Wu L."/>
            <person name="Ma J."/>
        </authorList>
    </citation>
    <scope>NUCLEOTIDE SEQUENCE [LARGE SCALE GENOMIC DNA]</scope>
    <source>
        <strain evidence="9">CCM 8925</strain>
    </source>
</reference>
<evidence type="ECO:0000313" key="8">
    <source>
        <dbReference type="EMBL" id="MFD0897711.1"/>
    </source>
</evidence>
<dbReference type="CDD" id="cd13138">
    <property type="entry name" value="MATE_yoeA_like"/>
    <property type="match status" value="1"/>
</dbReference>
<gene>
    <name evidence="8" type="ORF">ACFQZ7_08160</name>
</gene>
<keyword evidence="9" id="KW-1185">Reference proteome</keyword>
<evidence type="ECO:0000256" key="6">
    <source>
        <dbReference type="ARBA" id="ARBA00023136"/>
    </source>
</evidence>
<feature type="transmembrane region" description="Helical" evidence="7">
    <location>
        <begin position="138"/>
        <end position="157"/>
    </location>
</feature>
<evidence type="ECO:0000256" key="3">
    <source>
        <dbReference type="ARBA" id="ARBA00022475"/>
    </source>
</evidence>
<feature type="transmembrane region" description="Helical" evidence="7">
    <location>
        <begin position="385"/>
        <end position="409"/>
    </location>
</feature>
<protein>
    <submittedName>
        <fullName evidence="8">MATE family efflux transporter</fullName>
    </submittedName>
</protein>
<feature type="transmembrane region" description="Helical" evidence="7">
    <location>
        <begin position="169"/>
        <end position="193"/>
    </location>
</feature>
<evidence type="ECO:0000256" key="5">
    <source>
        <dbReference type="ARBA" id="ARBA00022989"/>
    </source>
</evidence>
<keyword evidence="5 7" id="KW-1133">Transmembrane helix</keyword>
<feature type="transmembrane region" description="Helical" evidence="7">
    <location>
        <begin position="48"/>
        <end position="70"/>
    </location>
</feature>
<feature type="transmembrane region" description="Helical" evidence="7">
    <location>
        <begin position="242"/>
        <end position="266"/>
    </location>
</feature>
<evidence type="ECO:0000256" key="2">
    <source>
        <dbReference type="ARBA" id="ARBA00022448"/>
    </source>
</evidence>
<keyword evidence="6 7" id="KW-0472">Membrane</keyword>
<feature type="transmembrane region" description="Helical" evidence="7">
    <location>
        <begin position="18"/>
        <end position="36"/>
    </location>
</feature>
<evidence type="ECO:0000256" key="7">
    <source>
        <dbReference type="SAM" id="Phobius"/>
    </source>
</evidence>
<dbReference type="PIRSF" id="PIRSF006603">
    <property type="entry name" value="DinF"/>
    <property type="match status" value="1"/>
</dbReference>
<keyword evidence="3" id="KW-1003">Cell membrane</keyword>
<feature type="transmembrane region" description="Helical" evidence="7">
    <location>
        <begin position="286"/>
        <end position="303"/>
    </location>
</feature>
<dbReference type="NCBIfam" id="TIGR00797">
    <property type="entry name" value="matE"/>
    <property type="match status" value="1"/>
</dbReference>
<comment type="caution">
    <text evidence="8">The sequence shown here is derived from an EMBL/GenBank/DDBJ whole genome shotgun (WGS) entry which is preliminary data.</text>
</comment>
<evidence type="ECO:0000256" key="1">
    <source>
        <dbReference type="ARBA" id="ARBA00004651"/>
    </source>
</evidence>
<dbReference type="Pfam" id="PF01554">
    <property type="entry name" value="MatE"/>
    <property type="match status" value="2"/>
</dbReference>
<proteinExistence type="predicted"/>
<evidence type="ECO:0000256" key="4">
    <source>
        <dbReference type="ARBA" id="ARBA00022692"/>
    </source>
</evidence>
<accession>A0ABW3ED97</accession>
<dbReference type="PANTHER" id="PTHR43549:SF3">
    <property type="entry name" value="MULTIDRUG RESISTANCE PROTEIN YPNP-RELATED"/>
    <property type="match status" value="1"/>
</dbReference>
<feature type="transmembrane region" description="Helical" evidence="7">
    <location>
        <begin position="424"/>
        <end position="441"/>
    </location>
</feature>
<feature type="transmembrane region" description="Helical" evidence="7">
    <location>
        <begin position="97"/>
        <end position="118"/>
    </location>
</feature>
<dbReference type="InterPro" id="IPR048279">
    <property type="entry name" value="MdtK-like"/>
</dbReference>
<dbReference type="RefSeq" id="WP_137637916.1">
    <property type="nucleotide sequence ID" value="NZ_BJDN01000014.1"/>
</dbReference>
<feature type="transmembrane region" description="Helical" evidence="7">
    <location>
        <begin position="323"/>
        <end position="348"/>
    </location>
</feature>
<dbReference type="InterPro" id="IPR052031">
    <property type="entry name" value="Membrane_Transporter-Flippase"/>
</dbReference>
<sequence>MKGDFVVRTLTDGRPLKLILWFTLPLLIGNFFQQFYNIADTLIVGQTLGVKALAAVGATGGLSFLIIGFAQGMTTGLSLLTAQRFGAQDFRGVRRSFGVSIVISLVVALVLTVISVTFTRPFLVLMATPNTILPQAVAFIRIIFAGICASMLFNLFSNMLRALGDSRTPLIFLVIASVINIILDFVLIIGFHLGVAGAGYATVTAQIIAGLLCLVYIYRHIPYLQVQWRDFKWDKKIYWQHLRMGLPLGFQSSVIAIGAIILQVALNDLGTNAVAASTAASKIDQIATLPMMSLGITLGTYAAQNYGAQAYGRIIKGVRQSLFLSVGFSLVLSVAIILSGRWLVTLFIGHDSAVLDLAQTYFLVMASGYVFLDILFVMRYTLQGLGYSLIAIIAGFAELLMRALAVFVLVKPFGYAGAAASEPLAWIGSCIVLVITYLRAIRHLRQAEQLRQKANGPAAQPVLAGPELKLVEELE</sequence>
<name>A0ABW3ED97_9LACO</name>
<dbReference type="Proteomes" id="UP001597104">
    <property type="component" value="Unassembled WGS sequence"/>
</dbReference>
<evidence type="ECO:0000313" key="9">
    <source>
        <dbReference type="Proteomes" id="UP001597104"/>
    </source>
</evidence>
<keyword evidence="2" id="KW-0813">Transport</keyword>
<dbReference type="EMBL" id="JBHTIO010000038">
    <property type="protein sequence ID" value="MFD0897711.1"/>
    <property type="molecule type" value="Genomic_DNA"/>
</dbReference>
<dbReference type="InterPro" id="IPR002528">
    <property type="entry name" value="MATE_fam"/>
</dbReference>
<organism evidence="8 9">
    <name type="scientific">Loigolactobacillus binensis</name>
    <dbReference type="NCBI Taxonomy" id="2559922"/>
    <lineage>
        <taxon>Bacteria</taxon>
        <taxon>Bacillati</taxon>
        <taxon>Bacillota</taxon>
        <taxon>Bacilli</taxon>
        <taxon>Lactobacillales</taxon>
        <taxon>Lactobacillaceae</taxon>
        <taxon>Loigolactobacillus</taxon>
    </lineage>
</organism>
<comment type="subcellular location">
    <subcellularLocation>
        <location evidence="1">Cell membrane</location>
        <topology evidence="1">Multi-pass membrane protein</topology>
    </subcellularLocation>
</comment>
<feature type="transmembrane region" description="Helical" evidence="7">
    <location>
        <begin position="360"/>
        <end position="378"/>
    </location>
</feature>
<keyword evidence="4 7" id="KW-0812">Transmembrane</keyword>
<dbReference type="PANTHER" id="PTHR43549">
    <property type="entry name" value="MULTIDRUG RESISTANCE PROTEIN YPNP-RELATED"/>
    <property type="match status" value="1"/>
</dbReference>
<feature type="transmembrane region" description="Helical" evidence="7">
    <location>
        <begin position="199"/>
        <end position="221"/>
    </location>
</feature>